<evidence type="ECO:0000313" key="3">
    <source>
        <dbReference type="EMBL" id="CEK71512.1"/>
    </source>
</evidence>
<feature type="coiled-coil region" evidence="1">
    <location>
        <begin position="409"/>
        <end position="469"/>
    </location>
</feature>
<feature type="coiled-coil region" evidence="1">
    <location>
        <begin position="243"/>
        <end position="277"/>
    </location>
</feature>
<feature type="region of interest" description="Disordered" evidence="2">
    <location>
        <begin position="1"/>
        <end position="40"/>
    </location>
</feature>
<proteinExistence type="predicted"/>
<accession>A0A0B6ZT37</accession>
<sequence length="547" mass="61413">MANHARGRGGQENADDEDEFSDFGGFEAAEPAADISASQSQAGSSPWAIFNAGNAPGRPDLLCAQNRFPTYLDPSDISGASAEPVLLNPNYPAENGSVEPQADLLNIQFAENRGLLHPARIAENILDGTLSTAAGTGFLPGHTVANGRLPDIGLGINENRIFGQAEELNRPASLPPVYPQLPELPQDDEPQINWANVEPQEVLGREEQNNLEPHASVEHAVVENAAVQQPADTALSDANRVTEAALQERLSSMIERHHALEEELQRVQVDLAAQTSRLQDIQTRHTEELEEIRRAGHDALTLVVDQYKEQSRTVVIEQQELAQRHLVETLGAQMNAFKEMLQLQQEVHEQQREEDRQELKRRIDRAVVESHQHQQEQFDLFLAKEQVTQKEALEKAVEVERAASQDRFRKAMEEEHEKMKAKFEELEVACSQKFEDERKKYENALKTAMEEERRLAQEQITLLVNEERERGRTAVRTALESSMVDVRAYIDEQRQADSRVRRRHLASLDVFLETSRQQIALLIESEKPDSTTPPPPTHPQNNAGGES</sequence>
<dbReference type="PANTHER" id="PTHR35072:SF1">
    <property type="entry name" value="COILED-COIL DOMAIN-CONTAINING PROTEIN 91"/>
    <property type="match status" value="1"/>
</dbReference>
<dbReference type="InterPro" id="IPR034592">
    <property type="entry name" value="CCDC91"/>
</dbReference>
<dbReference type="GO" id="GO:0090160">
    <property type="term" value="P:Golgi to lysosome transport"/>
    <property type="evidence" value="ECO:0007669"/>
    <property type="project" value="TreeGrafter"/>
</dbReference>
<evidence type="ECO:0000256" key="2">
    <source>
        <dbReference type="SAM" id="MobiDB-lite"/>
    </source>
</evidence>
<dbReference type="EMBL" id="HACG01024647">
    <property type="protein sequence ID" value="CEK71512.1"/>
    <property type="molecule type" value="Transcribed_RNA"/>
</dbReference>
<keyword evidence="1" id="KW-0175">Coiled coil</keyword>
<name>A0A0B6ZT37_9EUPU</name>
<organism evidence="3">
    <name type="scientific">Arion vulgaris</name>
    <dbReference type="NCBI Taxonomy" id="1028688"/>
    <lineage>
        <taxon>Eukaryota</taxon>
        <taxon>Metazoa</taxon>
        <taxon>Spiralia</taxon>
        <taxon>Lophotrochozoa</taxon>
        <taxon>Mollusca</taxon>
        <taxon>Gastropoda</taxon>
        <taxon>Heterobranchia</taxon>
        <taxon>Euthyneura</taxon>
        <taxon>Panpulmonata</taxon>
        <taxon>Eupulmonata</taxon>
        <taxon>Stylommatophora</taxon>
        <taxon>Helicina</taxon>
        <taxon>Arionoidea</taxon>
        <taxon>Arionidae</taxon>
        <taxon>Arion</taxon>
    </lineage>
</organism>
<evidence type="ECO:0000256" key="1">
    <source>
        <dbReference type="SAM" id="Coils"/>
    </source>
</evidence>
<protein>
    <submittedName>
        <fullName evidence="3">Uncharacterized protein</fullName>
    </submittedName>
</protein>
<feature type="coiled-coil region" evidence="1">
    <location>
        <begin position="333"/>
        <end position="376"/>
    </location>
</feature>
<reference evidence="3" key="1">
    <citation type="submission" date="2014-12" db="EMBL/GenBank/DDBJ databases">
        <title>Insight into the proteome of Arion vulgaris.</title>
        <authorList>
            <person name="Aradska J."/>
            <person name="Bulat T."/>
            <person name="Smidak R."/>
            <person name="Sarate P."/>
            <person name="Gangsoo J."/>
            <person name="Sialana F."/>
            <person name="Bilban M."/>
            <person name="Lubec G."/>
        </authorList>
    </citation>
    <scope>NUCLEOTIDE SEQUENCE</scope>
    <source>
        <tissue evidence="3">Skin</tissue>
    </source>
</reference>
<dbReference type="AlphaFoldDB" id="A0A0B6ZT37"/>
<dbReference type="GO" id="GO:0005829">
    <property type="term" value="C:cytosol"/>
    <property type="evidence" value="ECO:0007669"/>
    <property type="project" value="GOC"/>
</dbReference>
<dbReference type="PANTHER" id="PTHR35072">
    <property type="entry name" value="COILED-COIL DOMAIN-CONTAINING PROTEIN 91"/>
    <property type="match status" value="1"/>
</dbReference>
<feature type="region of interest" description="Disordered" evidence="2">
    <location>
        <begin position="523"/>
        <end position="547"/>
    </location>
</feature>
<dbReference type="GO" id="GO:0005802">
    <property type="term" value="C:trans-Golgi network"/>
    <property type="evidence" value="ECO:0007669"/>
    <property type="project" value="TreeGrafter"/>
</dbReference>
<gene>
    <name evidence="3" type="primary">ORF78711</name>
</gene>